<dbReference type="PANTHER" id="PTHR42783:SF3">
    <property type="entry name" value="GLUTAMATE SYNTHASE [NADPH] SMALL CHAIN-RELATED"/>
    <property type="match status" value="1"/>
</dbReference>
<organism evidence="3 4">
    <name type="scientific">Anseongella ginsenosidimutans</name>
    <dbReference type="NCBI Taxonomy" id="496056"/>
    <lineage>
        <taxon>Bacteria</taxon>
        <taxon>Pseudomonadati</taxon>
        <taxon>Bacteroidota</taxon>
        <taxon>Sphingobacteriia</taxon>
        <taxon>Sphingobacteriales</taxon>
        <taxon>Sphingobacteriaceae</taxon>
        <taxon>Anseongella</taxon>
    </lineage>
</organism>
<dbReference type="PANTHER" id="PTHR42783">
    <property type="entry name" value="GLUTAMATE SYNTHASE [NADPH] SMALL CHAIN"/>
    <property type="match status" value="1"/>
</dbReference>
<dbReference type="InterPro" id="IPR017896">
    <property type="entry name" value="4Fe4S_Fe-S-bd"/>
</dbReference>
<gene>
    <name evidence="3" type="ORF">EDD80_101208</name>
</gene>
<dbReference type="SUPFAM" id="SSF54862">
    <property type="entry name" value="4Fe-4S ferredoxins"/>
    <property type="match status" value="1"/>
</dbReference>
<sequence length="1043" mass="115391">MEKLTKKYWKGFEELYNTPEYQESKQREFAEDLPVEALVEEINKNTVTPRRDFLKMIGFGVGTATLAACNRAPVRKAVPYLVKPEGVTPGVPDYYASALPDGYGILVKTHEGRPIKIEGNPACPIAKGGVDAVGHASLLTLYDNGRLKEPVMNEQEASWDDVDNVVVSQMNSLNSEGKNAVILSSTIISPSTKALIAQFIQKYPNTEHVVYEPVSHSAIIKANQNSFGKAVLPSYRFDQASVILSLGADFLGTWISPVEFSKQYVSRRNVKSIREEGVMSRHIHIESGLSMTGTNADIRIPLKPSQHGTAALALYNEIAKRAGAAGLQAGELPQTATKKITEAAEALWEAKGSALVVCGVNDIAVQTVVNAINSLLGSYGTTIDLDNPHFTHQGDEAAFAALLDRMGRKEIGAVFFHGVNPAYDYPEAGKFIEALKNVRMKVSFSDRVDETAAHCNILAPDHNPFESWNDYQPRPSAYYVAQPTINPLFNTRQMQQSLLAWMLNPMRWEDYIQDHWEANILPAAGGEGTDAAHNWTLLLQKGVAVLPVTAGAAAYTFSQDLSSPARAIIQAAASLKGEFELSLYEKPAMRDGRHANNPWLQELPDPVSKVTWDNYAAISPQTALELGVKQWDVVELKSASYSVQLPVLIQPGQAAGTVSVALGYGRTHCGKAGNNVGKNAYPFVNLSNGAFRYAAGVSVTPTGDIYELAQTQMHHSVEGRDTVRETTFAQYSEDHNAGSNPNHNHDKLKEGEDPNNPYYSLWDEHSKPGHHWGMAIDLNSCTGCGACVVSCSMENNVPVVGKDEVRRRREMHWIRIDRYYAVDEEDPENIEVVHQPMLCQHCDHAPCETVCPVLATMHSSDGLNQQAYNRCFGTRYCANNCPYKVRRFNWFNYANNDAFDYYMNNDLGKLALNPDVVVRSRGVMEKCTFCVQRIQAGKLEAKMEKRPLKDGDIETACSTSCPADAITFGDINDPESRVSQLLKDDRVYYALAEYNVQPGIGYMTLVRNKTKAAHAEEGHGHDHDKKKENQHQENIYKDLLRLG</sequence>
<dbReference type="EMBL" id="SMAD01000001">
    <property type="protein sequence ID" value="TCS90010.1"/>
    <property type="molecule type" value="Genomic_DNA"/>
</dbReference>
<dbReference type="Proteomes" id="UP000295807">
    <property type="component" value="Unassembled WGS sequence"/>
</dbReference>
<dbReference type="PROSITE" id="PS51379">
    <property type="entry name" value="4FE4S_FER_2"/>
    <property type="match status" value="1"/>
</dbReference>
<feature type="compositionally biased region" description="Basic and acidic residues" evidence="1">
    <location>
        <begin position="743"/>
        <end position="752"/>
    </location>
</feature>
<dbReference type="NCBIfam" id="TIGR04519">
    <property type="entry name" value="MoCo_extend_TAT"/>
    <property type="match status" value="1"/>
</dbReference>
<proteinExistence type="predicted"/>
<dbReference type="SUPFAM" id="SSF53706">
    <property type="entry name" value="Formate dehydrogenase/DMSO reductase, domains 1-3"/>
    <property type="match status" value="1"/>
</dbReference>
<dbReference type="SUPFAM" id="SSF50692">
    <property type="entry name" value="ADC-like"/>
    <property type="match status" value="1"/>
</dbReference>
<name>A0A4R3KZF7_9SPHI</name>
<evidence type="ECO:0000256" key="1">
    <source>
        <dbReference type="SAM" id="MobiDB-lite"/>
    </source>
</evidence>
<dbReference type="Gene3D" id="3.30.2070.10">
    <property type="entry name" value="Formate dehydrogenase/DMSO reductase"/>
    <property type="match status" value="1"/>
</dbReference>
<evidence type="ECO:0000313" key="4">
    <source>
        <dbReference type="Proteomes" id="UP000295807"/>
    </source>
</evidence>
<dbReference type="Gene3D" id="2.20.25.90">
    <property type="entry name" value="ADC-like domains"/>
    <property type="match status" value="1"/>
</dbReference>
<dbReference type="InterPro" id="IPR030948">
    <property type="entry name" value="TAT_var_transloc_signal_dom"/>
</dbReference>
<dbReference type="GO" id="GO:0016491">
    <property type="term" value="F:oxidoreductase activity"/>
    <property type="evidence" value="ECO:0007669"/>
    <property type="project" value="InterPro"/>
</dbReference>
<feature type="compositionally biased region" description="Basic and acidic residues" evidence="1">
    <location>
        <begin position="1013"/>
        <end position="1034"/>
    </location>
</feature>
<dbReference type="Pfam" id="PF12838">
    <property type="entry name" value="Fer4_7"/>
    <property type="match status" value="1"/>
</dbReference>
<dbReference type="Gene3D" id="2.40.40.20">
    <property type="match status" value="1"/>
</dbReference>
<dbReference type="OrthoDB" id="9779457at2"/>
<keyword evidence="4" id="KW-1185">Reference proteome</keyword>
<feature type="domain" description="4Fe-4S ferredoxin-type" evidence="2">
    <location>
        <begin position="772"/>
        <end position="802"/>
    </location>
</feature>
<comment type="caution">
    <text evidence="3">The sequence shown here is derived from an EMBL/GenBank/DDBJ whole genome shotgun (WGS) entry which is preliminary data.</text>
</comment>
<dbReference type="Gene3D" id="3.40.50.740">
    <property type="match status" value="2"/>
</dbReference>
<feature type="region of interest" description="Disordered" evidence="1">
    <location>
        <begin position="1012"/>
        <end position="1034"/>
    </location>
</feature>
<dbReference type="Gene3D" id="3.30.70.20">
    <property type="match status" value="2"/>
</dbReference>
<protein>
    <submittedName>
        <fullName evidence="3">Quinol:cytochrome c oxidoreductase iron-sulfur protein</fullName>
    </submittedName>
</protein>
<dbReference type="InterPro" id="IPR006657">
    <property type="entry name" value="MoPterin_dinucl-bd_dom"/>
</dbReference>
<dbReference type="Pfam" id="PF01568">
    <property type="entry name" value="Molydop_binding"/>
    <property type="match status" value="1"/>
</dbReference>
<dbReference type="CDD" id="cd10551">
    <property type="entry name" value="PsrB"/>
    <property type="match status" value="1"/>
</dbReference>
<evidence type="ECO:0000259" key="2">
    <source>
        <dbReference type="PROSITE" id="PS51379"/>
    </source>
</evidence>
<evidence type="ECO:0000313" key="3">
    <source>
        <dbReference type="EMBL" id="TCS90010.1"/>
    </source>
</evidence>
<dbReference type="CDD" id="cd02784">
    <property type="entry name" value="MopB_CT_PHLH"/>
    <property type="match status" value="1"/>
</dbReference>
<accession>A0A4R3KZF7</accession>
<dbReference type="Gene3D" id="3.40.228.10">
    <property type="entry name" value="Dimethylsulfoxide Reductase, domain 2"/>
    <property type="match status" value="2"/>
</dbReference>
<dbReference type="InterPro" id="IPR009010">
    <property type="entry name" value="Asp_de-COase-like_dom_sf"/>
</dbReference>
<feature type="region of interest" description="Disordered" evidence="1">
    <location>
        <begin position="733"/>
        <end position="753"/>
    </location>
</feature>
<reference evidence="3 4" key="1">
    <citation type="submission" date="2019-03" db="EMBL/GenBank/DDBJ databases">
        <title>Genomic Encyclopedia of Type Strains, Phase IV (KMG-IV): sequencing the most valuable type-strain genomes for metagenomic binning, comparative biology and taxonomic classification.</title>
        <authorList>
            <person name="Goeker M."/>
        </authorList>
    </citation>
    <scope>NUCLEOTIDE SEQUENCE [LARGE SCALE GENOMIC DNA]</scope>
    <source>
        <strain evidence="3 4">DSM 21100</strain>
    </source>
</reference>
<dbReference type="AlphaFoldDB" id="A0A4R3KZF7"/>
<dbReference type="GO" id="GO:0043546">
    <property type="term" value="F:molybdopterin cofactor binding"/>
    <property type="evidence" value="ECO:0007669"/>
    <property type="project" value="InterPro"/>
</dbReference>
<dbReference type="RefSeq" id="WP_132127480.1">
    <property type="nucleotide sequence ID" value="NZ_CP042432.1"/>
</dbReference>